<name>A0A977L243_9CYAN</name>
<dbReference type="Proteomes" id="UP001065613">
    <property type="component" value="Chromosome"/>
</dbReference>
<gene>
    <name evidence="1" type="ORF">KA717_17660</name>
</gene>
<dbReference type="AlphaFoldDB" id="A0A977L243"/>
<dbReference type="KEGG" id="wna:KA717_17660"/>
<dbReference type="Gene3D" id="3.40.50.1440">
    <property type="entry name" value="Tubulin/FtsZ, GTPase domain"/>
    <property type="match status" value="1"/>
</dbReference>
<dbReference type="InterPro" id="IPR036525">
    <property type="entry name" value="Tubulin/FtsZ_GTPase_sf"/>
</dbReference>
<reference evidence="1" key="1">
    <citation type="submission" date="2021-04" db="EMBL/GenBank/DDBJ databases">
        <title>Genome sequence of Woronichinia naegeliana from Washington state freshwater lake bloom.</title>
        <authorList>
            <person name="Dreher T.W."/>
        </authorList>
    </citation>
    <scope>NUCLEOTIDE SEQUENCE</scope>
    <source>
        <strain evidence="1">WA131</strain>
    </source>
</reference>
<dbReference type="EMBL" id="CP073041">
    <property type="protein sequence ID" value="UXE64169.1"/>
    <property type="molecule type" value="Genomic_DNA"/>
</dbReference>
<proteinExistence type="predicted"/>
<protein>
    <submittedName>
        <fullName evidence="1">Uncharacterized protein</fullName>
    </submittedName>
</protein>
<organism evidence="1">
    <name type="scientific">Woronichinia naegeliana WA131</name>
    <dbReference type="NCBI Taxonomy" id="2824559"/>
    <lineage>
        <taxon>Bacteria</taxon>
        <taxon>Bacillati</taxon>
        <taxon>Cyanobacteriota</taxon>
        <taxon>Cyanophyceae</taxon>
        <taxon>Synechococcales</taxon>
        <taxon>Coelosphaeriaceae</taxon>
        <taxon>Woronichinia</taxon>
    </lineage>
</organism>
<accession>A0A977L243</accession>
<evidence type="ECO:0000313" key="1">
    <source>
        <dbReference type="EMBL" id="UXE64169.1"/>
    </source>
</evidence>
<sequence length="499" mass="55717">MRRIYAIGIGGSGAKCLEAVTFLHAIGIFGDSCLNILLVDADHKNGNGNRTRINIDNALKCREAFDNYSGEKSQFMAGKFKHFSPPWNPLRDETSSSDLSKIFQKQALTSSEPPLAKLFNALYSPAEQVADLKVGFRGRPPIGSAIMGRLELQTLESESGQKQWTDLFKDVQDARGNGEEVSIHLFGSIFGGTGASGVPTLATLIAEQLTKNSLRDNVHLNASVLLPYFGFEKPNDGDIFAETHLFALNTKAALQHLKEHSDKNFNTVYVIGHESRKNYKSHTGGTQQQNEAHFVELYAALAINHGFKQPINKETQAAYISVTSPDRLGWQDLPDSDKVKKLLSTGVRFAYSWYYNFSLELVAAQTLGAKKFAIGAPWFRFFFSLKKEDDSGWPPVGDEEQKKQAETLTKWTKGFLLWAQQIAQSHPKGEQLFRLKEFNLESEDRNYGEDLSKLIIDFPEKSAKEKARDRLDTFKNKLADQGKKSKGVIGLAHELFSLL</sequence>